<sequence length="286" mass="30778">MNRRLTQLAGALALILTALANTAGASVRAADVARQFFPGEYQTVLAGEQTVPVLFSEASLPLVRGVIIILVEEGTQNLNLASARELAFALNTKGWHTLVSPSLLVTGAPATQTTETTGETATQPHPMSASVTPAVNYAASQAQLLQLMTALNNYLTSYKGYRLVVASGMTAAQLLALSASDTLAPPDSMITIAPFWPQREYNHELPGLMAQTGFPLLDISTSMANPWQRDTATKRRNAARTALKLQYRQRQLQAVNTASADGRSANAPFVNWLSGEIYGWISYLGW</sequence>
<evidence type="ECO:0000313" key="3">
    <source>
        <dbReference type="Proteomes" id="UP001209257"/>
    </source>
</evidence>
<evidence type="ECO:0000313" key="2">
    <source>
        <dbReference type="EMBL" id="MCU7553012.1"/>
    </source>
</evidence>
<accession>A0ABT2VIP6</accession>
<dbReference type="RefSeq" id="WP_262991705.1">
    <property type="nucleotide sequence ID" value="NZ_JAOTJC010000002.1"/>
</dbReference>
<dbReference type="Proteomes" id="UP001209257">
    <property type="component" value="Unassembled WGS sequence"/>
</dbReference>
<dbReference type="GO" id="GO:0016787">
    <property type="term" value="F:hydrolase activity"/>
    <property type="evidence" value="ECO:0007669"/>
    <property type="project" value="UniProtKB-KW"/>
</dbReference>
<organism evidence="2 3">
    <name type="scientific">Alteromonas salexigens</name>
    <dbReference type="NCBI Taxonomy" id="2982530"/>
    <lineage>
        <taxon>Bacteria</taxon>
        <taxon>Pseudomonadati</taxon>
        <taxon>Pseudomonadota</taxon>
        <taxon>Gammaproteobacteria</taxon>
        <taxon>Alteromonadales</taxon>
        <taxon>Alteromonadaceae</taxon>
        <taxon>Alteromonas/Salinimonas group</taxon>
        <taxon>Alteromonas</taxon>
    </lineage>
</organism>
<gene>
    <name evidence="2" type="ORF">OCL06_00210</name>
</gene>
<protein>
    <submittedName>
        <fullName evidence="2">Alpha/beta hydrolase family protein</fullName>
    </submittedName>
</protein>
<feature type="chain" id="PRO_5045288059" evidence="1">
    <location>
        <begin position="21"/>
        <end position="286"/>
    </location>
</feature>
<dbReference type="Pfam" id="PF12048">
    <property type="entry name" value="DUF3530"/>
    <property type="match status" value="1"/>
</dbReference>
<reference evidence="3" key="1">
    <citation type="submission" date="2023-07" db="EMBL/GenBank/DDBJ databases">
        <title>Study on multiphase classification of strain Alteromonas salexigens isolated from the Yellow Sea.</title>
        <authorList>
            <person name="Sun L."/>
        </authorList>
    </citation>
    <scope>NUCLEOTIDE SEQUENCE [LARGE SCALE GENOMIC DNA]</scope>
    <source>
        <strain evidence="3">ASW11-19</strain>
    </source>
</reference>
<keyword evidence="1" id="KW-0732">Signal</keyword>
<name>A0ABT2VIP6_9ALTE</name>
<feature type="signal peptide" evidence="1">
    <location>
        <begin position="1"/>
        <end position="20"/>
    </location>
</feature>
<dbReference type="InterPro" id="IPR022529">
    <property type="entry name" value="DUF3530"/>
</dbReference>
<dbReference type="EMBL" id="JAOTJC010000002">
    <property type="protein sequence ID" value="MCU7553012.1"/>
    <property type="molecule type" value="Genomic_DNA"/>
</dbReference>
<comment type="caution">
    <text evidence="2">The sequence shown here is derived from an EMBL/GenBank/DDBJ whole genome shotgun (WGS) entry which is preliminary data.</text>
</comment>
<evidence type="ECO:0000256" key="1">
    <source>
        <dbReference type="SAM" id="SignalP"/>
    </source>
</evidence>
<proteinExistence type="predicted"/>
<keyword evidence="2" id="KW-0378">Hydrolase</keyword>
<keyword evidence="3" id="KW-1185">Reference proteome</keyword>